<sequence length="480" mass="51206">MTSKAQLPTPLNERNSVHSDHHRPGSKAASFMSQTGRITGQERSLDSNAGEGGVDAVTPAMRRREKAVIAAMCFALFLAGWNDGTTGPLLPRIQRVYGVNFAVVSIIFISNCLGFISGALANVFWTDRYPFGSLIIGASICQVVAYSIQSAAPPFPLLCIAYALNGFGISIQDAQANGLVASVHEHASEKMGLLHAIYGVGAFAAPLVATQFAQLRRWSFHFLVSLGIAVVNTVVLVLTVKNKSLENILRSIGSPPAETHADEQPPNIEMSSLENTNAAEAKTDATKPSSMNQILKNVTVQLMAIFILVYVGVEVTIGGWIVTYLIDVRGGGPSSGYASSGFFGGLTFGRIALLWVNRVVGERRVVFIYAALAIGFELVIWLVPSLVGNAVAVSIIGILLGPMYPLCMNHAGRVLPRRILTGSIGWMAGFGQAGSAVIPFMTGALANRFGIKSLQPLLVAMMGLMTALWAVIPNHAKRRD</sequence>
<dbReference type="GO" id="GO:0016020">
    <property type="term" value="C:membrane"/>
    <property type="evidence" value="ECO:0007669"/>
    <property type="project" value="TreeGrafter"/>
</dbReference>
<accession>G4TL09</accession>
<feature type="transmembrane region" description="Helical" evidence="8">
    <location>
        <begin position="218"/>
        <end position="240"/>
    </location>
</feature>
<keyword evidence="11" id="KW-1185">Reference proteome</keyword>
<dbReference type="eggNOG" id="ENOG502QU6M">
    <property type="taxonomic scope" value="Eukaryota"/>
</dbReference>
<dbReference type="OrthoDB" id="413079at2759"/>
<evidence type="ECO:0000256" key="2">
    <source>
        <dbReference type="ARBA" id="ARBA00008335"/>
    </source>
</evidence>
<dbReference type="InterPro" id="IPR011701">
    <property type="entry name" value="MFS"/>
</dbReference>
<keyword evidence="5 8" id="KW-1133">Transmembrane helix</keyword>
<dbReference type="EMBL" id="CAFZ01000143">
    <property type="protein sequence ID" value="CCA72002.1"/>
    <property type="molecule type" value="Genomic_DNA"/>
</dbReference>
<feature type="transmembrane region" description="Helical" evidence="8">
    <location>
        <begin position="302"/>
        <end position="326"/>
    </location>
</feature>
<evidence type="ECO:0000256" key="6">
    <source>
        <dbReference type="ARBA" id="ARBA00023136"/>
    </source>
</evidence>
<dbReference type="Gene3D" id="1.20.1250.20">
    <property type="entry name" value="MFS general substrate transporter like domains"/>
    <property type="match status" value="1"/>
</dbReference>
<comment type="similarity">
    <text evidence="2">Belongs to the major facilitator superfamily.</text>
</comment>
<evidence type="ECO:0000259" key="9">
    <source>
        <dbReference type="PROSITE" id="PS50850"/>
    </source>
</evidence>
<dbReference type="FunFam" id="1.20.1250.20:FF:000286">
    <property type="entry name" value="MFS efflux transporter"/>
    <property type="match status" value="1"/>
</dbReference>
<feature type="transmembrane region" description="Helical" evidence="8">
    <location>
        <begin position="365"/>
        <end position="383"/>
    </location>
</feature>
<dbReference type="Pfam" id="PF07690">
    <property type="entry name" value="MFS_1"/>
    <property type="match status" value="1"/>
</dbReference>
<organism evidence="10 11">
    <name type="scientific">Serendipita indica (strain DSM 11827)</name>
    <name type="common">Root endophyte fungus</name>
    <name type="synonym">Piriformospora indica</name>
    <dbReference type="NCBI Taxonomy" id="1109443"/>
    <lineage>
        <taxon>Eukaryota</taxon>
        <taxon>Fungi</taxon>
        <taxon>Dikarya</taxon>
        <taxon>Basidiomycota</taxon>
        <taxon>Agaricomycotina</taxon>
        <taxon>Agaricomycetes</taxon>
        <taxon>Sebacinales</taxon>
        <taxon>Serendipitaceae</taxon>
        <taxon>Serendipita</taxon>
    </lineage>
</organism>
<dbReference type="InterPro" id="IPR020846">
    <property type="entry name" value="MFS_dom"/>
</dbReference>
<proteinExistence type="inferred from homology"/>
<evidence type="ECO:0000256" key="7">
    <source>
        <dbReference type="SAM" id="MobiDB-lite"/>
    </source>
</evidence>
<feature type="transmembrane region" description="Helical" evidence="8">
    <location>
        <begin position="129"/>
        <end position="148"/>
    </location>
</feature>
<feature type="transmembrane region" description="Helical" evidence="8">
    <location>
        <begin position="419"/>
        <end position="441"/>
    </location>
</feature>
<evidence type="ECO:0000313" key="10">
    <source>
        <dbReference type="EMBL" id="CCA72002.1"/>
    </source>
</evidence>
<comment type="subcellular location">
    <subcellularLocation>
        <location evidence="1">Endomembrane system</location>
        <topology evidence="1">Multi-pass membrane protein</topology>
    </subcellularLocation>
</comment>
<dbReference type="AlphaFoldDB" id="G4TL09"/>
<evidence type="ECO:0000256" key="8">
    <source>
        <dbReference type="SAM" id="Phobius"/>
    </source>
</evidence>
<feature type="transmembrane region" description="Helical" evidence="8">
    <location>
        <begin position="389"/>
        <end position="407"/>
    </location>
</feature>
<reference evidence="10 11" key="1">
    <citation type="journal article" date="2011" name="PLoS Pathog.">
        <title>Endophytic Life Strategies Decoded by Genome and Transcriptome Analyses of the Mutualistic Root Symbiont Piriformospora indica.</title>
        <authorList>
            <person name="Zuccaro A."/>
            <person name="Lahrmann U."/>
            <person name="Guldener U."/>
            <person name="Langen G."/>
            <person name="Pfiffi S."/>
            <person name="Biedenkopf D."/>
            <person name="Wong P."/>
            <person name="Samans B."/>
            <person name="Grimm C."/>
            <person name="Basiewicz M."/>
            <person name="Murat C."/>
            <person name="Martin F."/>
            <person name="Kogel K.H."/>
        </authorList>
    </citation>
    <scope>NUCLEOTIDE SEQUENCE [LARGE SCALE GENOMIC DNA]</scope>
    <source>
        <strain evidence="10 11">DSM 11827</strain>
    </source>
</reference>
<keyword evidence="6 8" id="KW-0472">Membrane</keyword>
<dbReference type="SUPFAM" id="SSF103473">
    <property type="entry name" value="MFS general substrate transporter"/>
    <property type="match status" value="1"/>
</dbReference>
<evidence type="ECO:0000256" key="3">
    <source>
        <dbReference type="ARBA" id="ARBA00022448"/>
    </source>
</evidence>
<dbReference type="GO" id="GO:0022857">
    <property type="term" value="F:transmembrane transporter activity"/>
    <property type="evidence" value="ECO:0007669"/>
    <property type="project" value="InterPro"/>
</dbReference>
<feature type="transmembrane region" description="Helical" evidence="8">
    <location>
        <begin position="453"/>
        <end position="472"/>
    </location>
</feature>
<feature type="transmembrane region" description="Helical" evidence="8">
    <location>
        <begin position="154"/>
        <end position="171"/>
    </location>
</feature>
<keyword evidence="3" id="KW-0813">Transport</keyword>
<protein>
    <submittedName>
        <fullName evidence="10">Related to tetracycline resistance proteins</fullName>
    </submittedName>
</protein>
<evidence type="ECO:0000256" key="5">
    <source>
        <dbReference type="ARBA" id="ARBA00022989"/>
    </source>
</evidence>
<dbReference type="PANTHER" id="PTHR23514">
    <property type="entry name" value="BYPASS OF STOP CODON PROTEIN 6"/>
    <property type="match status" value="1"/>
</dbReference>
<dbReference type="HOGENOM" id="CLU_021993_6_0_1"/>
<evidence type="ECO:0000256" key="4">
    <source>
        <dbReference type="ARBA" id="ARBA00022692"/>
    </source>
</evidence>
<dbReference type="GO" id="GO:0012505">
    <property type="term" value="C:endomembrane system"/>
    <property type="evidence" value="ECO:0007669"/>
    <property type="project" value="UniProtKB-SubCell"/>
</dbReference>
<evidence type="ECO:0000313" key="11">
    <source>
        <dbReference type="Proteomes" id="UP000007148"/>
    </source>
</evidence>
<feature type="transmembrane region" description="Helical" evidence="8">
    <location>
        <begin position="338"/>
        <end position="356"/>
    </location>
</feature>
<feature type="region of interest" description="Disordered" evidence="7">
    <location>
        <begin position="1"/>
        <end position="33"/>
    </location>
</feature>
<gene>
    <name evidence="10" type="ORF">PIIN_05937</name>
</gene>
<keyword evidence="4 8" id="KW-0812">Transmembrane</keyword>
<dbReference type="Proteomes" id="UP000007148">
    <property type="component" value="Unassembled WGS sequence"/>
</dbReference>
<dbReference type="PANTHER" id="PTHR23514:SF3">
    <property type="entry name" value="BYPASS OF STOP CODON PROTEIN 6"/>
    <property type="match status" value="1"/>
</dbReference>
<feature type="transmembrane region" description="Helical" evidence="8">
    <location>
        <begin position="192"/>
        <end position="212"/>
    </location>
</feature>
<comment type="caution">
    <text evidence="10">The sequence shown here is derived from an EMBL/GenBank/DDBJ whole genome shotgun (WGS) entry which is preliminary data.</text>
</comment>
<dbReference type="InterPro" id="IPR036259">
    <property type="entry name" value="MFS_trans_sf"/>
</dbReference>
<feature type="transmembrane region" description="Helical" evidence="8">
    <location>
        <begin position="67"/>
        <end position="84"/>
    </location>
</feature>
<dbReference type="InterPro" id="IPR051788">
    <property type="entry name" value="MFS_Transporter"/>
</dbReference>
<feature type="domain" description="Major facilitator superfamily (MFS) profile" evidence="9">
    <location>
        <begin position="68"/>
        <end position="478"/>
    </location>
</feature>
<name>G4TL09_SERID</name>
<feature type="transmembrane region" description="Helical" evidence="8">
    <location>
        <begin position="96"/>
        <end position="117"/>
    </location>
</feature>
<dbReference type="InParanoid" id="G4TL09"/>
<evidence type="ECO:0000256" key="1">
    <source>
        <dbReference type="ARBA" id="ARBA00004127"/>
    </source>
</evidence>
<dbReference type="PROSITE" id="PS50850">
    <property type="entry name" value="MFS"/>
    <property type="match status" value="1"/>
</dbReference>
<dbReference type="OMA" id="CACFANI"/>
<dbReference type="STRING" id="1109443.G4TL09"/>